<dbReference type="PANTHER" id="PTHR40446">
    <property type="entry name" value="N-ACETYLGLUCOSAMINE-1-PHOSPHODIESTER ALPHA-N-ACETYLGLUCOSAMINIDASE"/>
    <property type="match status" value="1"/>
</dbReference>
<evidence type="ECO:0000259" key="2">
    <source>
        <dbReference type="Pfam" id="PF09992"/>
    </source>
</evidence>
<dbReference type="RefSeq" id="WP_216455506.1">
    <property type="nucleotide sequence ID" value="NZ_JAHLQL010000001.1"/>
</dbReference>
<dbReference type="InterPro" id="IPR018711">
    <property type="entry name" value="NAGPA"/>
</dbReference>
<proteinExistence type="predicted"/>
<organism evidence="3 4">
    <name type="scientific">Clostridium simiarum</name>
    <dbReference type="NCBI Taxonomy" id="2841506"/>
    <lineage>
        <taxon>Bacteria</taxon>
        <taxon>Bacillati</taxon>
        <taxon>Bacillota</taxon>
        <taxon>Clostridia</taxon>
        <taxon>Eubacteriales</taxon>
        <taxon>Clostridiaceae</taxon>
        <taxon>Clostridium</taxon>
    </lineage>
</organism>
<evidence type="ECO:0000313" key="3">
    <source>
        <dbReference type="EMBL" id="MBU5590272.1"/>
    </source>
</evidence>
<keyword evidence="1" id="KW-0472">Membrane</keyword>
<dbReference type="Proteomes" id="UP000736583">
    <property type="component" value="Unassembled WGS sequence"/>
</dbReference>
<name>A0ABS6EY37_9CLOT</name>
<dbReference type="EMBL" id="JAHLQL010000001">
    <property type="protein sequence ID" value="MBU5590272.1"/>
    <property type="molecule type" value="Genomic_DNA"/>
</dbReference>
<dbReference type="GO" id="GO:0016798">
    <property type="term" value="F:hydrolase activity, acting on glycosyl bonds"/>
    <property type="evidence" value="ECO:0007669"/>
    <property type="project" value="UniProtKB-KW"/>
</dbReference>
<dbReference type="Pfam" id="PF09992">
    <property type="entry name" value="NAGPA"/>
    <property type="match status" value="1"/>
</dbReference>
<dbReference type="PANTHER" id="PTHR40446:SF2">
    <property type="entry name" value="N-ACETYLGLUCOSAMINE-1-PHOSPHODIESTER ALPHA-N-ACETYLGLUCOSAMINIDASE"/>
    <property type="match status" value="1"/>
</dbReference>
<protein>
    <submittedName>
        <fullName evidence="3">Phosphodiester glycosidase family protein</fullName>
    </submittedName>
</protein>
<accession>A0ABS6EY37</accession>
<keyword evidence="1" id="KW-0812">Transmembrane</keyword>
<evidence type="ECO:0000313" key="4">
    <source>
        <dbReference type="Proteomes" id="UP000736583"/>
    </source>
</evidence>
<keyword evidence="4" id="KW-1185">Reference proteome</keyword>
<keyword evidence="3" id="KW-0378">Hydrolase</keyword>
<feature type="transmembrane region" description="Helical" evidence="1">
    <location>
        <begin position="12"/>
        <end position="35"/>
    </location>
</feature>
<sequence length="329" mass="36595">MVKKKKAFKRILLFLFYQIVVIGITSPFMLLYGPYKNTRKTVVSTVMATRHQYLITNFLSEGTIDQILGNTKEAFKETSQDINKISIKHKNSDEVMRYDINTDRFDGYLLEIKNPTKVKVSMTKYLGEKGQKTSEMAIDKNAIAAINGGSFIDKSSDGMLYAGTGASPGGYVISNGKVIFPTENIDENAKENVVAFTKEGKLIVGDHTIKDLKKLNVMEAICFRPPTLIVNSERQIKDKLKDGYNPRTAVGQKADGTVLFLVVDGRKSLTKLGASLYDLQEILLERGAINAGNLDGGYSSTMYYEEEVINSPNSWDGERSVATAFYVEN</sequence>
<evidence type="ECO:0000256" key="1">
    <source>
        <dbReference type="SAM" id="Phobius"/>
    </source>
</evidence>
<keyword evidence="1" id="KW-1133">Transmembrane helix</keyword>
<gene>
    <name evidence="3" type="ORF">KQI89_00680</name>
</gene>
<keyword evidence="3" id="KW-0326">Glycosidase</keyword>
<feature type="domain" description="Phosphodiester glycosidase" evidence="2">
    <location>
        <begin position="141"/>
        <end position="327"/>
    </location>
</feature>
<comment type="caution">
    <text evidence="3">The sequence shown here is derived from an EMBL/GenBank/DDBJ whole genome shotgun (WGS) entry which is preliminary data.</text>
</comment>
<reference evidence="3 4" key="1">
    <citation type="submission" date="2021-06" db="EMBL/GenBank/DDBJ databases">
        <authorList>
            <person name="Sun Q."/>
            <person name="Li D."/>
        </authorList>
    </citation>
    <scope>NUCLEOTIDE SEQUENCE [LARGE SCALE GENOMIC DNA]</scope>
    <source>
        <strain evidence="3 4">MSJ-4</strain>
    </source>
</reference>